<feature type="compositionally biased region" description="Polar residues" evidence="1">
    <location>
        <begin position="240"/>
        <end position="249"/>
    </location>
</feature>
<proteinExistence type="predicted"/>
<organism evidence="3 4">
    <name type="scientific">Plakobranchus ocellatus</name>
    <dbReference type="NCBI Taxonomy" id="259542"/>
    <lineage>
        <taxon>Eukaryota</taxon>
        <taxon>Metazoa</taxon>
        <taxon>Spiralia</taxon>
        <taxon>Lophotrochozoa</taxon>
        <taxon>Mollusca</taxon>
        <taxon>Gastropoda</taxon>
        <taxon>Heterobranchia</taxon>
        <taxon>Euthyneura</taxon>
        <taxon>Panpulmonata</taxon>
        <taxon>Sacoglossa</taxon>
        <taxon>Placobranchoidea</taxon>
        <taxon>Plakobranchidae</taxon>
        <taxon>Plakobranchus</taxon>
    </lineage>
</organism>
<evidence type="ECO:0000313" key="3">
    <source>
        <dbReference type="EMBL" id="GFN87951.1"/>
    </source>
</evidence>
<dbReference type="Gene3D" id="3.80.10.10">
    <property type="entry name" value="Ribonuclease Inhibitor"/>
    <property type="match status" value="1"/>
</dbReference>
<accession>A0AAV3Z0E2</accession>
<evidence type="ECO:0000256" key="2">
    <source>
        <dbReference type="SAM" id="SignalP"/>
    </source>
</evidence>
<dbReference type="InterPro" id="IPR032675">
    <property type="entry name" value="LRR_dom_sf"/>
</dbReference>
<dbReference type="Proteomes" id="UP000735302">
    <property type="component" value="Unassembled WGS sequence"/>
</dbReference>
<feature type="chain" id="PRO_5043349072" evidence="2">
    <location>
        <begin position="25"/>
        <end position="249"/>
    </location>
</feature>
<keyword evidence="4" id="KW-1185">Reference proteome</keyword>
<reference evidence="3 4" key="1">
    <citation type="journal article" date="2021" name="Elife">
        <title>Chloroplast acquisition without the gene transfer in kleptoplastic sea slugs, Plakobranchus ocellatus.</title>
        <authorList>
            <person name="Maeda T."/>
            <person name="Takahashi S."/>
            <person name="Yoshida T."/>
            <person name="Shimamura S."/>
            <person name="Takaki Y."/>
            <person name="Nagai Y."/>
            <person name="Toyoda A."/>
            <person name="Suzuki Y."/>
            <person name="Arimoto A."/>
            <person name="Ishii H."/>
            <person name="Satoh N."/>
            <person name="Nishiyama T."/>
            <person name="Hasebe M."/>
            <person name="Maruyama T."/>
            <person name="Minagawa J."/>
            <person name="Obokata J."/>
            <person name="Shigenobu S."/>
        </authorList>
    </citation>
    <scope>NUCLEOTIDE SEQUENCE [LARGE SCALE GENOMIC DNA]</scope>
</reference>
<gene>
    <name evidence="3" type="ORF">PoB_001445700</name>
</gene>
<feature type="signal peptide" evidence="2">
    <location>
        <begin position="1"/>
        <end position="24"/>
    </location>
</feature>
<dbReference type="AlphaFoldDB" id="A0AAV3Z0E2"/>
<evidence type="ECO:0000256" key="1">
    <source>
        <dbReference type="SAM" id="MobiDB-lite"/>
    </source>
</evidence>
<name>A0AAV3Z0E2_9GAST</name>
<dbReference type="EMBL" id="BLXT01001819">
    <property type="protein sequence ID" value="GFN87951.1"/>
    <property type="molecule type" value="Genomic_DNA"/>
</dbReference>
<feature type="region of interest" description="Disordered" evidence="1">
    <location>
        <begin position="229"/>
        <end position="249"/>
    </location>
</feature>
<comment type="caution">
    <text evidence="3">The sequence shown here is derived from an EMBL/GenBank/DDBJ whole genome shotgun (WGS) entry which is preliminary data.</text>
</comment>
<keyword evidence="2" id="KW-0732">Signal</keyword>
<dbReference type="SUPFAM" id="SSF52047">
    <property type="entry name" value="RNI-like"/>
    <property type="match status" value="1"/>
</dbReference>
<sequence length="249" mass="28268">MPFNPCTFPLWFILTPLSPLDLLAVPFFAIPDDEETESEARRLAEMSPEQKVYYRSCDHYKVKALRLIMKQIDSMDMVLAHTRFADMELKAFTTSLVMNFSVKRLDLTDTMLSERQMTYLNDFLEDDNGITDLILADNRLEGRTLARLFDSMRFRDVIVYLNLSGNHIRDKDLPMLTAYVESSSQLNHLHIARNKISSKAGDVLGKMMEDSEPALRSVGALLARVQVPPPMPWPDGGSESLRSSSCGLN</sequence>
<protein>
    <submittedName>
        <fullName evidence="3">Leucine-rich repeat-containing 74b</fullName>
    </submittedName>
</protein>
<evidence type="ECO:0000313" key="4">
    <source>
        <dbReference type="Proteomes" id="UP000735302"/>
    </source>
</evidence>